<feature type="region of interest" description="Disordered" evidence="1">
    <location>
        <begin position="246"/>
        <end position="327"/>
    </location>
</feature>
<protein>
    <submittedName>
        <fullName evidence="2">Uncharacterized protein</fullName>
    </submittedName>
</protein>
<proteinExistence type="predicted"/>
<dbReference type="AlphaFoldDB" id="J1I350"/>
<feature type="compositionally biased region" description="Basic and acidic residues" evidence="1">
    <location>
        <begin position="378"/>
        <end position="389"/>
    </location>
</feature>
<dbReference type="HOGENOM" id="CLU_550815_0_0_10"/>
<dbReference type="Proteomes" id="UP000005113">
    <property type="component" value="Unassembled WGS sequence"/>
</dbReference>
<sequence length="495" mass="54829">MGPTGVEEMNLLLSGFFQRYVSFEPIDQIELSGQLDGSWEVHIPQFSDLSRGLDQVSLAFSWQEEHEFTAALEQQLAAGGQPAKNIEEEIQNCKHCPEEAIEGQQYEDADGKRYQYENGQWLEHIWTAPMVEPIPVKADRITAEGSSFWDWAKIGAEIAIGFTPFGVVLDVIDLGKAIAGGHPTDIAIAMIGFLPAGDLLKAGKKIGGGLEDILKHTDELAPFGVQPPKLQAPPKELEKLKELQKQVPEGPKAAKESPPIQNNEAPKVETPKAEPPKLEEPQLKEPELKEEIPLEKELGKQEAPELQAPKTEEGKTPPKVYIPDDEDFVRLQKGKLGKYDEGDKIPKAEYEKLIREYKREQLAAKKIARKGGLNNGPKELENHAKKGDHIKNIIPKINHQKQAGHVKGTPQFNNRLKGNKATSYFEDMESAKKLTLEAWEKGTVVKKQKNSGAIVKDYEFGKNIGVGPKGGVQTKVRVHQNSKGEIHGHPAGPEK</sequence>
<reference evidence="3" key="1">
    <citation type="journal article" date="2012" name="Stand. Genomic Sci.">
        <title>Permanent draft genome sequence of the gliding predator Saprospira grandis strain Sa g1 (= HR1).</title>
        <authorList>
            <person name="Mavromatis K."/>
            <person name="Chertkov O."/>
            <person name="Lapidus A."/>
            <person name="Nolan M."/>
            <person name="Lucas S."/>
            <person name="Tice H."/>
            <person name="Del Rio T.G."/>
            <person name="Cheng J.F."/>
            <person name="Han C."/>
            <person name="Tapia R."/>
            <person name="Bruce D."/>
            <person name="Goodwin L.A."/>
            <person name="Pitluck S."/>
            <person name="Huntemann M."/>
            <person name="Liolios K."/>
            <person name="Pagani I."/>
            <person name="Ivanova N."/>
            <person name="Mikhailova N."/>
            <person name="Pati A."/>
            <person name="Chen A."/>
            <person name="Palaniappan K."/>
            <person name="Land M."/>
            <person name="Brambilla E.M."/>
            <person name="Rohde M."/>
            <person name="Spring S."/>
            <person name="Goker M."/>
            <person name="Detter J.C."/>
            <person name="Bristow J."/>
            <person name="Eisen J.A."/>
            <person name="Markowitz V."/>
            <person name="Hugenholtz P."/>
            <person name="Kyrpides N.C."/>
            <person name="Klenk H.P."/>
            <person name="Woyke T."/>
        </authorList>
    </citation>
    <scope>NUCLEOTIDE SEQUENCE [LARGE SCALE GENOMIC DNA]</scope>
    <source>
        <strain evidence="3">DSM 2844</strain>
    </source>
</reference>
<dbReference type="RefSeq" id="WP_002657905.1">
    <property type="nucleotide sequence ID" value="NZ_JH719942.1"/>
</dbReference>
<dbReference type="OrthoDB" id="8553452at2"/>
<evidence type="ECO:0000313" key="3">
    <source>
        <dbReference type="Proteomes" id="UP000005113"/>
    </source>
</evidence>
<organism evidence="2 3">
    <name type="scientific">Saprospira grandis DSM 2844</name>
    <dbReference type="NCBI Taxonomy" id="694433"/>
    <lineage>
        <taxon>Bacteria</taxon>
        <taxon>Pseudomonadati</taxon>
        <taxon>Bacteroidota</taxon>
        <taxon>Saprospiria</taxon>
        <taxon>Saprospirales</taxon>
        <taxon>Saprospiraceae</taxon>
        <taxon>Saprospira</taxon>
    </lineage>
</organism>
<evidence type="ECO:0000256" key="1">
    <source>
        <dbReference type="SAM" id="MobiDB-lite"/>
    </source>
</evidence>
<name>J1I350_9BACT</name>
<evidence type="ECO:0000313" key="2">
    <source>
        <dbReference type="EMBL" id="EJF52733.1"/>
    </source>
</evidence>
<accession>J1I350</accession>
<dbReference type="EMBL" id="JH719942">
    <property type="protein sequence ID" value="EJF52733.1"/>
    <property type="molecule type" value="Genomic_DNA"/>
</dbReference>
<feature type="compositionally biased region" description="Basic and acidic residues" evidence="1">
    <location>
        <begin position="266"/>
        <end position="303"/>
    </location>
</feature>
<feature type="region of interest" description="Disordered" evidence="1">
    <location>
        <begin position="368"/>
        <end position="389"/>
    </location>
</feature>
<gene>
    <name evidence="2" type="ORF">SapgrDRAFT_1008</name>
</gene>